<reference evidence="2" key="1">
    <citation type="submission" date="2021-01" db="EMBL/GenBank/DDBJ databases">
        <authorList>
            <person name="Corre E."/>
            <person name="Pelletier E."/>
            <person name="Niang G."/>
            <person name="Scheremetjew M."/>
            <person name="Finn R."/>
            <person name="Kale V."/>
            <person name="Holt S."/>
            <person name="Cochrane G."/>
            <person name="Meng A."/>
            <person name="Brown T."/>
            <person name="Cohen L."/>
        </authorList>
    </citation>
    <scope>NUCLEOTIDE SEQUENCE</scope>
    <source>
        <strain evidence="2">CCMP1381</strain>
    </source>
</reference>
<proteinExistence type="predicted"/>
<protein>
    <submittedName>
        <fullName evidence="2">Uncharacterized protein</fullName>
    </submittedName>
</protein>
<name>A0A7S2HD44_9STRA</name>
<dbReference type="EMBL" id="HBGS01059705">
    <property type="protein sequence ID" value="CAD9487276.1"/>
    <property type="molecule type" value="Transcribed_RNA"/>
</dbReference>
<gene>
    <name evidence="2" type="ORF">DSPE1174_LOCUS31151</name>
</gene>
<feature type="region of interest" description="Disordered" evidence="1">
    <location>
        <begin position="96"/>
        <end position="121"/>
    </location>
</feature>
<sequence length="121" mass="13878">MGFIRWWHKFVNRYVEPLVTGTPHTDHATHAALFSSGPPAPERVCPCFGRRGASINKNESLEEILYSDSSLDNTISMPEHRDDGILDMAYRRKLEDHEGLTPMEGNQPTEETRSLYEYVQK</sequence>
<dbReference type="AlphaFoldDB" id="A0A7S2HD44"/>
<organism evidence="2">
    <name type="scientific">Octactis speculum</name>
    <dbReference type="NCBI Taxonomy" id="3111310"/>
    <lineage>
        <taxon>Eukaryota</taxon>
        <taxon>Sar</taxon>
        <taxon>Stramenopiles</taxon>
        <taxon>Ochrophyta</taxon>
        <taxon>Dictyochophyceae</taxon>
        <taxon>Dictyochales</taxon>
        <taxon>Dictyochaceae</taxon>
        <taxon>Octactis</taxon>
    </lineage>
</organism>
<feature type="compositionally biased region" description="Basic and acidic residues" evidence="1">
    <location>
        <begin position="110"/>
        <end position="121"/>
    </location>
</feature>
<evidence type="ECO:0000256" key="1">
    <source>
        <dbReference type="SAM" id="MobiDB-lite"/>
    </source>
</evidence>
<accession>A0A7S2HD44</accession>
<evidence type="ECO:0000313" key="2">
    <source>
        <dbReference type="EMBL" id="CAD9487276.1"/>
    </source>
</evidence>